<protein>
    <submittedName>
        <fullName evidence="2">Uncharacterized protein</fullName>
    </submittedName>
</protein>
<proteinExistence type="predicted"/>
<feature type="region of interest" description="Disordered" evidence="1">
    <location>
        <begin position="1"/>
        <end position="34"/>
    </location>
</feature>
<gene>
    <name evidence="2" type="ORF">EW146_g9315</name>
</gene>
<evidence type="ECO:0000256" key="1">
    <source>
        <dbReference type="SAM" id="MobiDB-lite"/>
    </source>
</evidence>
<accession>A0A4S4LCP1</accession>
<keyword evidence="3" id="KW-1185">Reference proteome</keyword>
<evidence type="ECO:0000313" key="2">
    <source>
        <dbReference type="EMBL" id="THH07450.1"/>
    </source>
</evidence>
<name>A0A4S4LCP1_9AGAM</name>
<dbReference type="Proteomes" id="UP000310158">
    <property type="component" value="Unassembled WGS sequence"/>
</dbReference>
<dbReference type="EMBL" id="SGPL01000777">
    <property type="protein sequence ID" value="THH07450.1"/>
    <property type="molecule type" value="Genomic_DNA"/>
</dbReference>
<feature type="compositionally biased region" description="Pro residues" evidence="1">
    <location>
        <begin position="15"/>
        <end position="25"/>
    </location>
</feature>
<reference evidence="2 3" key="1">
    <citation type="submission" date="2019-02" db="EMBL/GenBank/DDBJ databases">
        <title>Genome sequencing of the rare red list fungi Bondarzewia mesenterica.</title>
        <authorList>
            <person name="Buettner E."/>
            <person name="Kellner H."/>
        </authorList>
    </citation>
    <scope>NUCLEOTIDE SEQUENCE [LARGE SCALE GENOMIC DNA]</scope>
    <source>
        <strain evidence="2 3">DSM 108281</strain>
    </source>
</reference>
<organism evidence="2 3">
    <name type="scientific">Bondarzewia mesenterica</name>
    <dbReference type="NCBI Taxonomy" id="1095465"/>
    <lineage>
        <taxon>Eukaryota</taxon>
        <taxon>Fungi</taxon>
        <taxon>Dikarya</taxon>
        <taxon>Basidiomycota</taxon>
        <taxon>Agaricomycotina</taxon>
        <taxon>Agaricomycetes</taxon>
        <taxon>Russulales</taxon>
        <taxon>Bondarzewiaceae</taxon>
        <taxon>Bondarzewia</taxon>
    </lineage>
</organism>
<evidence type="ECO:0000313" key="3">
    <source>
        <dbReference type="Proteomes" id="UP000310158"/>
    </source>
</evidence>
<comment type="caution">
    <text evidence="2">The sequence shown here is derived from an EMBL/GenBank/DDBJ whole genome shotgun (WGS) entry which is preliminary data.</text>
</comment>
<dbReference type="AlphaFoldDB" id="A0A4S4LCP1"/>
<sequence length="116" mass="12662">MTRHAPDQRTTSRPLDPPSPSPPPSHRFYFRPPRFADDTGDNAVRVWAAYSFDPCNNFKSKRYITPFTLASPSSESPTASPAFPPSSTLAASLKRSLVRTAAFSPPASRASAHRSS</sequence>